<keyword evidence="6" id="KW-0496">Mitochondrion</keyword>
<dbReference type="GlyGen" id="G3HQQ6">
    <property type="glycosylation" value="1 site"/>
</dbReference>
<dbReference type="Gene3D" id="4.10.640.10">
    <property type="entry name" value="Ribosomal protein S18"/>
    <property type="match status" value="1"/>
</dbReference>
<reference evidence="13" key="1">
    <citation type="journal article" date="2011" name="Nat. Biotechnol.">
        <title>The genomic sequence of the Chinese hamster ovary (CHO)-K1 cell line.</title>
        <authorList>
            <person name="Xu X."/>
            <person name="Nagarajan H."/>
            <person name="Lewis N.E."/>
            <person name="Pan S."/>
            <person name="Cai Z."/>
            <person name="Liu X."/>
            <person name="Chen W."/>
            <person name="Xie M."/>
            <person name="Wang W."/>
            <person name="Hammond S."/>
            <person name="Andersen M.R."/>
            <person name="Neff N."/>
            <person name="Passarelli B."/>
            <person name="Koh W."/>
            <person name="Fan H.C."/>
            <person name="Wang J."/>
            <person name="Gui Y."/>
            <person name="Lee K.H."/>
            <person name="Betenbaugh M.J."/>
            <person name="Quake S.R."/>
            <person name="Famili I."/>
            <person name="Palsson B.O."/>
            <person name="Wang J."/>
        </authorList>
    </citation>
    <scope>NUCLEOTIDE SEQUENCE [LARGE SCALE GENOMIC DNA]</scope>
    <source>
        <strain evidence="13">CHO K1 cell line</strain>
    </source>
</reference>
<organism evidence="12 13">
    <name type="scientific">Cricetulus griseus</name>
    <name type="common">Chinese hamster</name>
    <name type="synonym">Cricetulus barabensis griseus</name>
    <dbReference type="NCBI Taxonomy" id="10029"/>
    <lineage>
        <taxon>Eukaryota</taxon>
        <taxon>Metazoa</taxon>
        <taxon>Chordata</taxon>
        <taxon>Craniata</taxon>
        <taxon>Vertebrata</taxon>
        <taxon>Euteleostomi</taxon>
        <taxon>Mammalia</taxon>
        <taxon>Eutheria</taxon>
        <taxon>Euarchontoglires</taxon>
        <taxon>Glires</taxon>
        <taxon>Rodentia</taxon>
        <taxon>Myomorpha</taxon>
        <taxon>Muroidea</taxon>
        <taxon>Cricetidae</taxon>
        <taxon>Cricetinae</taxon>
        <taxon>Cricetulus</taxon>
    </lineage>
</organism>
<comment type="subcellular location">
    <subcellularLocation>
        <location evidence="1">Mitochondrion</location>
    </subcellularLocation>
</comment>
<evidence type="ECO:0000256" key="1">
    <source>
        <dbReference type="ARBA" id="ARBA00004173"/>
    </source>
</evidence>
<dbReference type="AlphaFoldDB" id="G3HQQ6"/>
<dbReference type="Proteomes" id="UP000001075">
    <property type="component" value="Unassembled WGS sequence"/>
</dbReference>
<evidence type="ECO:0000256" key="8">
    <source>
        <dbReference type="ARBA" id="ARBA00032055"/>
    </source>
</evidence>
<dbReference type="STRING" id="10029.G3HQQ6"/>
<keyword evidence="4" id="KW-0809">Transit peptide</keyword>
<evidence type="ECO:0000256" key="6">
    <source>
        <dbReference type="ARBA" id="ARBA00023128"/>
    </source>
</evidence>
<dbReference type="EMBL" id="JH000617">
    <property type="protein sequence ID" value="EGW09085.1"/>
    <property type="molecule type" value="Genomic_DNA"/>
</dbReference>
<gene>
    <name evidence="12" type="ORF">I79_013161</name>
</gene>
<evidence type="ECO:0000256" key="2">
    <source>
        <dbReference type="ARBA" id="ARBA00006136"/>
    </source>
</evidence>
<dbReference type="PANTHER" id="PTHR13329:SF2">
    <property type="entry name" value="SMALL RIBOSOMAL SUBUNIT PROTEIN MS40"/>
    <property type="match status" value="1"/>
</dbReference>
<dbReference type="GO" id="GO:0003735">
    <property type="term" value="F:structural constituent of ribosome"/>
    <property type="evidence" value="ECO:0007669"/>
    <property type="project" value="InterPro"/>
</dbReference>
<evidence type="ECO:0000256" key="7">
    <source>
        <dbReference type="ARBA" id="ARBA00023274"/>
    </source>
</evidence>
<keyword evidence="5 12" id="KW-0689">Ribosomal protein</keyword>
<dbReference type="InterPro" id="IPR001648">
    <property type="entry name" value="Ribosomal_bS18"/>
</dbReference>
<evidence type="ECO:0000256" key="4">
    <source>
        <dbReference type="ARBA" id="ARBA00022946"/>
    </source>
</evidence>
<dbReference type="InParanoid" id="G3HQQ6"/>
<evidence type="ECO:0000256" key="5">
    <source>
        <dbReference type="ARBA" id="ARBA00022980"/>
    </source>
</evidence>
<feature type="compositionally biased region" description="Low complexity" evidence="11">
    <location>
        <begin position="301"/>
        <end position="316"/>
    </location>
</feature>
<dbReference type="Pfam" id="PF01084">
    <property type="entry name" value="Ribosomal_S18"/>
    <property type="match status" value="1"/>
</dbReference>
<dbReference type="InterPro" id="IPR036870">
    <property type="entry name" value="Ribosomal_bS18_sf"/>
</dbReference>
<comment type="similarity">
    <text evidence="2">Belongs to the bacterial ribosomal protein bS18 family. Mitochondrion-specific ribosomal protein mS40 subfamily.</text>
</comment>
<dbReference type="GO" id="GO:0005763">
    <property type="term" value="C:mitochondrial small ribosomal subunit"/>
    <property type="evidence" value="ECO:0007669"/>
    <property type="project" value="UniProtKB-ARBA"/>
</dbReference>
<keyword evidence="7" id="KW-0687">Ribonucleoprotein</keyword>
<dbReference type="SUPFAM" id="SSF46911">
    <property type="entry name" value="Ribosomal protein S18"/>
    <property type="match status" value="1"/>
</dbReference>
<evidence type="ECO:0000313" key="12">
    <source>
        <dbReference type="EMBL" id="EGW09085.1"/>
    </source>
</evidence>
<evidence type="ECO:0000256" key="10">
    <source>
        <dbReference type="ARBA" id="ARBA00035515"/>
    </source>
</evidence>
<accession>G3HQQ6</accession>
<sequence>MRTGVSPLSIAPETAFASRAPPGICESSRPVRERRDLGGPFDCDAAEIRVPRPAPPGDAAVLTHVSARLPPGEPGPWPRPSPVSRACAAALLRFRPALRRGVRQDGCLLGSHAAEAAPRPLAKFPGSPEYQNRYGSRPVWADYRRNHKGGIPPQRTRKTCIRKNKVAGNPCPICRDHKLHVDFRNVKLLEQFVCAHTGIIFHAPYTGVCMKQHKKLTQAIQKAREYGLLRYYVPQFEPRDTDLSTAHGAVSVTPPAPTLLSGEPWYPWYSWQQPPERELSRLRRLYQGNLLEESGPPPESMMPEMPTAPPAETATEQMGSQSA</sequence>
<proteinExistence type="inferred from homology"/>
<protein>
    <recommendedName>
        <fullName evidence="9">Small ribosomal subunit protein mS40</fullName>
    </recommendedName>
    <alternativeName>
        <fullName evidence="8">28S ribosomal protein S18-2, mitochondrial</fullName>
    </alternativeName>
    <alternativeName>
        <fullName evidence="10">28S ribosomal protein S18b, mitochondrial</fullName>
    </alternativeName>
</protein>
<evidence type="ECO:0000256" key="3">
    <source>
        <dbReference type="ARBA" id="ARBA00022553"/>
    </source>
</evidence>
<keyword evidence="3" id="KW-0597">Phosphoprotein</keyword>
<evidence type="ECO:0000313" key="13">
    <source>
        <dbReference type="Proteomes" id="UP000001075"/>
    </source>
</evidence>
<dbReference type="InterPro" id="IPR040054">
    <property type="entry name" value="MRPS18B"/>
</dbReference>
<name>G3HQQ6_CRIGR</name>
<feature type="region of interest" description="Disordered" evidence="11">
    <location>
        <begin position="288"/>
        <end position="323"/>
    </location>
</feature>
<dbReference type="PANTHER" id="PTHR13329">
    <property type="entry name" value="MITOCHONDRIAL RIBOSOMAL PROTEIN S18B"/>
    <property type="match status" value="1"/>
</dbReference>
<evidence type="ECO:0000256" key="9">
    <source>
        <dbReference type="ARBA" id="ARBA00035130"/>
    </source>
</evidence>
<evidence type="ECO:0000256" key="11">
    <source>
        <dbReference type="SAM" id="MobiDB-lite"/>
    </source>
</evidence>
<dbReference type="GO" id="GO:0032543">
    <property type="term" value="P:mitochondrial translation"/>
    <property type="evidence" value="ECO:0007669"/>
    <property type="project" value="InterPro"/>
</dbReference>
<dbReference type="FunCoup" id="G3HQQ6">
    <property type="interactions" value="741"/>
</dbReference>
<dbReference type="FunFam" id="4.10.640.10:FF:000008">
    <property type="entry name" value="28S ribosomal protein S18b, mitochondrial"/>
    <property type="match status" value="1"/>
</dbReference>